<sequence>MSSCRALIFSLILSRLLLSERLCTSAARLLRAVVIFAGGLRASAADSDSASCIASHAPPVSVSPLALAAPVAGARRLRGGGGAEAAVGPPRRRRHGGRLVAVAVVAPAAGDGVRAPHRRGRRAAAPGLARRALLHLHLVAPADARPDRAQHRRRRAAAAAAGLRLPPSRAAGRPPRPDELRQVPGVVAAVRQAHRLLPRAGRVRRLGRRHQLARRLGRRARPATLLLRHCRVALASLSFAVGARARASRRRLRRRRDGRLVEEVREDVLLQRVGEREREPQAGLVFLHRRRRRLLRRPRRQLPVVILALHDDMAVAPEQLNEVCEPECPGCVTHVAPIRDELVHRSSDGSNHG</sequence>
<feature type="region of interest" description="Disordered" evidence="1">
    <location>
        <begin position="145"/>
        <end position="180"/>
    </location>
</feature>
<evidence type="ECO:0000313" key="4">
    <source>
        <dbReference type="Proteomes" id="UP000059680"/>
    </source>
</evidence>
<name>A0A0P0W131_ORYSJ</name>
<evidence type="ECO:0000313" key="3">
    <source>
        <dbReference type="EMBL" id="BAS85416.1"/>
    </source>
</evidence>
<protein>
    <submittedName>
        <fullName evidence="3">Os03g0639350 protein</fullName>
    </submittedName>
</protein>
<organism evidence="3 4">
    <name type="scientific">Oryza sativa subsp. japonica</name>
    <name type="common">Rice</name>
    <dbReference type="NCBI Taxonomy" id="39947"/>
    <lineage>
        <taxon>Eukaryota</taxon>
        <taxon>Viridiplantae</taxon>
        <taxon>Streptophyta</taxon>
        <taxon>Embryophyta</taxon>
        <taxon>Tracheophyta</taxon>
        <taxon>Spermatophyta</taxon>
        <taxon>Magnoliopsida</taxon>
        <taxon>Liliopsida</taxon>
        <taxon>Poales</taxon>
        <taxon>Poaceae</taxon>
        <taxon>BOP clade</taxon>
        <taxon>Oryzoideae</taxon>
        <taxon>Oryzeae</taxon>
        <taxon>Oryzinae</taxon>
        <taxon>Oryza</taxon>
        <taxon>Oryza sativa</taxon>
    </lineage>
</organism>
<keyword evidence="4" id="KW-1185">Reference proteome</keyword>
<dbReference type="Gramene" id="Os03t0639350-00">
    <property type="protein sequence ID" value="Os03t0639350-00"/>
    <property type="gene ID" value="Os03g0639350"/>
</dbReference>
<feature type="compositionally biased region" description="Low complexity" evidence="1">
    <location>
        <begin position="157"/>
        <end position="173"/>
    </location>
</feature>
<dbReference type="EMBL" id="AP014959">
    <property type="protein sequence ID" value="BAS85416.1"/>
    <property type="molecule type" value="Genomic_DNA"/>
</dbReference>
<accession>A0A0P0W131</accession>
<feature type="signal peptide" evidence="2">
    <location>
        <begin position="1"/>
        <end position="19"/>
    </location>
</feature>
<evidence type="ECO:0000256" key="1">
    <source>
        <dbReference type="SAM" id="MobiDB-lite"/>
    </source>
</evidence>
<reference evidence="3 4" key="3">
    <citation type="journal article" date="2013" name="Rice">
        <title>Improvement of the Oryza sativa Nipponbare reference genome using next generation sequence and optical map data.</title>
        <authorList>
            <person name="Kawahara Y."/>
            <person name="de la Bastide M."/>
            <person name="Hamilton J.P."/>
            <person name="Kanamori H."/>
            <person name="McCombie W.R."/>
            <person name="Ouyang S."/>
            <person name="Schwartz D.C."/>
            <person name="Tanaka T."/>
            <person name="Wu J."/>
            <person name="Zhou S."/>
            <person name="Childs K.L."/>
            <person name="Davidson R.M."/>
            <person name="Lin H."/>
            <person name="Quesada-Ocampo L."/>
            <person name="Vaillancourt B."/>
            <person name="Sakai H."/>
            <person name="Lee S.S."/>
            <person name="Kim J."/>
            <person name="Numa H."/>
            <person name="Itoh T."/>
            <person name="Buell C.R."/>
            <person name="Matsumoto T."/>
        </authorList>
    </citation>
    <scope>NUCLEOTIDE SEQUENCE [LARGE SCALE GENOMIC DNA]</scope>
    <source>
        <strain evidence="4">cv. Nipponbare</strain>
    </source>
</reference>
<dbReference type="AlphaFoldDB" id="A0A0P0W131"/>
<keyword evidence="2" id="KW-0732">Signal</keyword>
<reference evidence="4" key="1">
    <citation type="journal article" date="2005" name="Nature">
        <title>The map-based sequence of the rice genome.</title>
        <authorList>
            <consortium name="International rice genome sequencing project (IRGSP)"/>
            <person name="Matsumoto T."/>
            <person name="Wu J."/>
            <person name="Kanamori H."/>
            <person name="Katayose Y."/>
            <person name="Fujisawa M."/>
            <person name="Namiki N."/>
            <person name="Mizuno H."/>
            <person name="Yamamoto K."/>
            <person name="Antonio B.A."/>
            <person name="Baba T."/>
            <person name="Sakata K."/>
            <person name="Nagamura Y."/>
            <person name="Aoki H."/>
            <person name="Arikawa K."/>
            <person name="Arita K."/>
            <person name="Bito T."/>
            <person name="Chiden Y."/>
            <person name="Fujitsuka N."/>
            <person name="Fukunaka R."/>
            <person name="Hamada M."/>
            <person name="Harada C."/>
            <person name="Hayashi A."/>
            <person name="Hijishita S."/>
            <person name="Honda M."/>
            <person name="Hosokawa S."/>
            <person name="Ichikawa Y."/>
            <person name="Idonuma A."/>
            <person name="Iijima M."/>
            <person name="Ikeda M."/>
            <person name="Ikeno M."/>
            <person name="Ito K."/>
            <person name="Ito S."/>
            <person name="Ito T."/>
            <person name="Ito Y."/>
            <person name="Ito Y."/>
            <person name="Iwabuchi A."/>
            <person name="Kamiya K."/>
            <person name="Karasawa W."/>
            <person name="Kurita K."/>
            <person name="Katagiri S."/>
            <person name="Kikuta A."/>
            <person name="Kobayashi H."/>
            <person name="Kobayashi N."/>
            <person name="Machita K."/>
            <person name="Maehara T."/>
            <person name="Masukawa M."/>
            <person name="Mizubayashi T."/>
            <person name="Mukai Y."/>
            <person name="Nagasaki H."/>
            <person name="Nagata Y."/>
            <person name="Naito S."/>
            <person name="Nakashima M."/>
            <person name="Nakama Y."/>
            <person name="Nakamichi Y."/>
            <person name="Nakamura M."/>
            <person name="Meguro A."/>
            <person name="Negishi M."/>
            <person name="Ohta I."/>
            <person name="Ohta T."/>
            <person name="Okamoto M."/>
            <person name="Ono N."/>
            <person name="Saji S."/>
            <person name="Sakaguchi M."/>
            <person name="Sakai K."/>
            <person name="Shibata M."/>
            <person name="Shimokawa T."/>
            <person name="Song J."/>
            <person name="Takazaki Y."/>
            <person name="Terasawa K."/>
            <person name="Tsugane M."/>
            <person name="Tsuji K."/>
            <person name="Ueda S."/>
            <person name="Waki K."/>
            <person name="Yamagata H."/>
            <person name="Yamamoto M."/>
            <person name="Yamamoto S."/>
            <person name="Yamane H."/>
            <person name="Yoshiki S."/>
            <person name="Yoshihara R."/>
            <person name="Yukawa K."/>
            <person name="Zhong H."/>
            <person name="Yano M."/>
            <person name="Yuan Q."/>
            <person name="Ouyang S."/>
            <person name="Liu J."/>
            <person name="Jones K.M."/>
            <person name="Gansberger K."/>
            <person name="Moffat K."/>
            <person name="Hill J."/>
            <person name="Bera J."/>
            <person name="Fadrosh D."/>
            <person name="Jin S."/>
            <person name="Johri S."/>
            <person name="Kim M."/>
            <person name="Overton L."/>
            <person name="Reardon M."/>
            <person name="Tsitrin T."/>
            <person name="Vuong H."/>
            <person name="Weaver B."/>
            <person name="Ciecko A."/>
            <person name="Tallon L."/>
            <person name="Jackson J."/>
            <person name="Pai G."/>
            <person name="Aken S.V."/>
            <person name="Utterback T."/>
            <person name="Reidmuller S."/>
            <person name="Feldblyum T."/>
            <person name="Hsiao J."/>
            <person name="Zismann V."/>
            <person name="Iobst S."/>
            <person name="de Vazeille A.R."/>
            <person name="Buell C.R."/>
            <person name="Ying K."/>
            <person name="Li Y."/>
            <person name="Lu T."/>
            <person name="Huang Y."/>
            <person name="Zhao Q."/>
            <person name="Feng Q."/>
            <person name="Zhang L."/>
            <person name="Zhu J."/>
            <person name="Weng Q."/>
            <person name="Mu J."/>
            <person name="Lu Y."/>
            <person name="Fan D."/>
            <person name="Liu Y."/>
            <person name="Guan J."/>
            <person name="Zhang Y."/>
            <person name="Yu S."/>
            <person name="Liu X."/>
            <person name="Zhang Y."/>
            <person name="Hong G."/>
            <person name="Han B."/>
            <person name="Choisne N."/>
            <person name="Demange N."/>
            <person name="Orjeda G."/>
            <person name="Samain S."/>
            <person name="Cattolico L."/>
            <person name="Pelletier E."/>
            <person name="Couloux A."/>
            <person name="Segurens B."/>
            <person name="Wincker P."/>
            <person name="D'Hont A."/>
            <person name="Scarpelli C."/>
            <person name="Weissenbach J."/>
            <person name="Salanoubat M."/>
            <person name="Quetier F."/>
            <person name="Yu Y."/>
            <person name="Kim H.R."/>
            <person name="Rambo T."/>
            <person name="Currie J."/>
            <person name="Collura K."/>
            <person name="Luo M."/>
            <person name="Yang T."/>
            <person name="Ammiraju J.S.S."/>
            <person name="Engler F."/>
            <person name="Soderlund C."/>
            <person name="Wing R.A."/>
            <person name="Palmer L.E."/>
            <person name="de la Bastide M."/>
            <person name="Spiegel L."/>
            <person name="Nascimento L."/>
            <person name="Zutavern T."/>
            <person name="O'Shaughnessy A."/>
            <person name="Dike S."/>
            <person name="Dedhia N."/>
            <person name="Preston R."/>
            <person name="Balija V."/>
            <person name="McCombie W.R."/>
            <person name="Chow T."/>
            <person name="Chen H."/>
            <person name="Chung M."/>
            <person name="Chen C."/>
            <person name="Shaw J."/>
            <person name="Wu H."/>
            <person name="Hsiao K."/>
            <person name="Chao Y."/>
            <person name="Chu M."/>
            <person name="Cheng C."/>
            <person name="Hour A."/>
            <person name="Lee P."/>
            <person name="Lin S."/>
            <person name="Lin Y."/>
            <person name="Liou J."/>
            <person name="Liu S."/>
            <person name="Hsing Y."/>
            <person name="Raghuvanshi S."/>
            <person name="Mohanty A."/>
            <person name="Bharti A.K."/>
            <person name="Gaur A."/>
            <person name="Gupta V."/>
            <person name="Kumar D."/>
            <person name="Ravi V."/>
            <person name="Vij S."/>
            <person name="Kapur A."/>
            <person name="Khurana P."/>
            <person name="Khurana P."/>
            <person name="Khurana J.P."/>
            <person name="Tyagi A.K."/>
            <person name="Gaikwad K."/>
            <person name="Singh A."/>
            <person name="Dalal V."/>
            <person name="Srivastava S."/>
            <person name="Dixit A."/>
            <person name="Pal A.K."/>
            <person name="Ghazi I.A."/>
            <person name="Yadav M."/>
            <person name="Pandit A."/>
            <person name="Bhargava A."/>
            <person name="Sureshbabu K."/>
            <person name="Batra K."/>
            <person name="Sharma T.R."/>
            <person name="Mohapatra T."/>
            <person name="Singh N.K."/>
            <person name="Messing J."/>
            <person name="Nelson A.B."/>
            <person name="Fuks G."/>
            <person name="Kavchok S."/>
            <person name="Keizer G."/>
            <person name="Linton E."/>
            <person name="Llaca V."/>
            <person name="Song R."/>
            <person name="Tanyolac B."/>
            <person name="Young S."/>
            <person name="Ho-Il K."/>
            <person name="Hahn J.H."/>
            <person name="Sangsakoo G."/>
            <person name="Vanavichit A."/>
            <person name="de Mattos Luiz.A.T."/>
            <person name="Zimmer P.D."/>
            <person name="Malone G."/>
            <person name="Dellagostin O."/>
            <person name="de Oliveira A.C."/>
            <person name="Bevan M."/>
            <person name="Bancroft I."/>
            <person name="Minx P."/>
            <person name="Cordum H."/>
            <person name="Wilson R."/>
            <person name="Cheng Z."/>
            <person name="Jin W."/>
            <person name="Jiang J."/>
            <person name="Leong S.A."/>
            <person name="Iwama H."/>
            <person name="Gojobori T."/>
            <person name="Itoh T."/>
            <person name="Niimura Y."/>
            <person name="Fujii Y."/>
            <person name="Habara T."/>
            <person name="Sakai H."/>
            <person name="Sato Y."/>
            <person name="Wilson G."/>
            <person name="Kumar K."/>
            <person name="McCouch S."/>
            <person name="Juretic N."/>
            <person name="Hoen D."/>
            <person name="Wright S."/>
            <person name="Bruskiewich R."/>
            <person name="Bureau T."/>
            <person name="Miyao A."/>
            <person name="Hirochika H."/>
            <person name="Nishikawa T."/>
            <person name="Kadowaki K."/>
            <person name="Sugiura M."/>
            <person name="Burr B."/>
            <person name="Sasaki T."/>
        </authorList>
    </citation>
    <scope>NUCLEOTIDE SEQUENCE [LARGE SCALE GENOMIC DNA]</scope>
    <source>
        <strain evidence="4">cv. Nipponbare</strain>
    </source>
</reference>
<proteinExistence type="predicted"/>
<evidence type="ECO:0000256" key="2">
    <source>
        <dbReference type="SAM" id="SignalP"/>
    </source>
</evidence>
<gene>
    <name evidence="3" type="ordered locus">Os03g0639350</name>
    <name evidence="3" type="ORF">OSNPB_030639350</name>
</gene>
<feature type="chain" id="PRO_5006056514" evidence="2">
    <location>
        <begin position="20"/>
        <end position="353"/>
    </location>
</feature>
<dbReference type="Proteomes" id="UP000059680">
    <property type="component" value="Chromosome 3"/>
</dbReference>
<dbReference type="PaxDb" id="39947-A0A0P0W131"/>
<dbReference type="InParanoid" id="A0A0P0W131"/>
<reference evidence="3 4" key="2">
    <citation type="journal article" date="2013" name="Plant Cell Physiol.">
        <title>Rice Annotation Project Database (RAP-DB): an integrative and interactive database for rice genomics.</title>
        <authorList>
            <person name="Sakai H."/>
            <person name="Lee S.S."/>
            <person name="Tanaka T."/>
            <person name="Numa H."/>
            <person name="Kim J."/>
            <person name="Kawahara Y."/>
            <person name="Wakimoto H."/>
            <person name="Yang C.C."/>
            <person name="Iwamoto M."/>
            <person name="Abe T."/>
            <person name="Yamada Y."/>
            <person name="Muto A."/>
            <person name="Inokuchi H."/>
            <person name="Ikemura T."/>
            <person name="Matsumoto T."/>
            <person name="Sasaki T."/>
            <person name="Itoh T."/>
        </authorList>
    </citation>
    <scope>NUCLEOTIDE SEQUENCE [LARGE SCALE GENOMIC DNA]</scope>
    <source>
        <strain evidence="4">cv. Nipponbare</strain>
    </source>
</reference>